<dbReference type="Gene3D" id="3.10.450.50">
    <property type="match status" value="1"/>
</dbReference>
<keyword evidence="3" id="KW-1185">Reference proteome</keyword>
<organism evidence="2 3">
    <name type="scientific">Streptomyces kunmingensis</name>
    <dbReference type="NCBI Taxonomy" id="68225"/>
    <lineage>
        <taxon>Bacteria</taxon>
        <taxon>Bacillati</taxon>
        <taxon>Actinomycetota</taxon>
        <taxon>Actinomycetes</taxon>
        <taxon>Kitasatosporales</taxon>
        <taxon>Streptomycetaceae</taxon>
        <taxon>Streptomyces</taxon>
    </lineage>
</organism>
<dbReference type="EMBL" id="JAOZYB010000018">
    <property type="protein sequence ID" value="MEB3959547.1"/>
    <property type="molecule type" value="Genomic_DNA"/>
</dbReference>
<comment type="caution">
    <text evidence="2">The sequence shown here is derived from an EMBL/GenBank/DDBJ whole genome shotgun (WGS) entry which is preliminary data.</text>
</comment>
<dbReference type="Proteomes" id="UP001352223">
    <property type="component" value="Unassembled WGS sequence"/>
</dbReference>
<dbReference type="InterPro" id="IPR027843">
    <property type="entry name" value="DUF4440"/>
</dbReference>
<gene>
    <name evidence="2" type="ORF">OKJ48_04650</name>
</gene>
<name>A0ABU6C4J9_9ACTN</name>
<dbReference type="Pfam" id="PF14534">
    <property type="entry name" value="DUF4440"/>
    <property type="match status" value="1"/>
</dbReference>
<sequence length="124" mass="13936">METDDAQQQIQAAIAGELRLVDPAVRASDELVTSLLDPEFSEFGASGRRWDRKTILEVTRSAAVHPAHPVRITRMTGTLLAPGLVHLTYHSDNQGRRVNRSSLWRHHPQAGWRLYFHQGTLSDS</sequence>
<evidence type="ECO:0000313" key="3">
    <source>
        <dbReference type="Proteomes" id="UP001352223"/>
    </source>
</evidence>
<protein>
    <submittedName>
        <fullName evidence="2">Nuclear transport factor 2 family protein</fullName>
    </submittedName>
</protein>
<accession>A0ABU6C4J9</accession>
<dbReference type="RefSeq" id="WP_324766531.1">
    <property type="nucleotide sequence ID" value="NZ_BAAATS010000019.1"/>
</dbReference>
<evidence type="ECO:0000259" key="1">
    <source>
        <dbReference type="Pfam" id="PF14534"/>
    </source>
</evidence>
<proteinExistence type="predicted"/>
<feature type="domain" description="DUF4440" evidence="1">
    <location>
        <begin position="18"/>
        <end position="114"/>
    </location>
</feature>
<evidence type="ECO:0000313" key="2">
    <source>
        <dbReference type="EMBL" id="MEB3959547.1"/>
    </source>
</evidence>
<reference evidence="2 3" key="1">
    <citation type="submission" date="2022-10" db="EMBL/GenBank/DDBJ databases">
        <authorList>
            <person name="Xie J."/>
            <person name="Shen N."/>
        </authorList>
    </citation>
    <scope>NUCLEOTIDE SEQUENCE [LARGE SCALE GENOMIC DNA]</scope>
    <source>
        <strain evidence="2 3">DSM 41681</strain>
    </source>
</reference>
<dbReference type="SUPFAM" id="SSF54427">
    <property type="entry name" value="NTF2-like"/>
    <property type="match status" value="1"/>
</dbReference>
<dbReference type="InterPro" id="IPR032710">
    <property type="entry name" value="NTF2-like_dom_sf"/>
</dbReference>